<reference evidence="7" key="1">
    <citation type="submission" date="2020-03" db="EMBL/GenBank/DDBJ databases">
        <title>Studies in the Genomics of Life Span.</title>
        <authorList>
            <person name="Glass D."/>
        </authorList>
    </citation>
    <scope>NUCLEOTIDE SEQUENCE</scope>
    <source>
        <strain evidence="7">LTLLF</strain>
        <tissue evidence="7">Muscle</tissue>
    </source>
</reference>
<evidence type="ECO:0000259" key="5">
    <source>
        <dbReference type="PROSITE" id="PS50001"/>
    </source>
</evidence>
<dbReference type="GO" id="GO:0007264">
    <property type="term" value="P:small GTPase-mediated signal transduction"/>
    <property type="evidence" value="ECO:0007669"/>
    <property type="project" value="InterPro"/>
</dbReference>
<evidence type="ECO:0000256" key="3">
    <source>
        <dbReference type="PROSITE-ProRule" id="PRU00191"/>
    </source>
</evidence>
<feature type="domain" description="Ras-GEF" evidence="6">
    <location>
        <begin position="638"/>
        <end position="906"/>
    </location>
</feature>
<evidence type="ECO:0000313" key="8">
    <source>
        <dbReference type="Proteomes" id="UP000710432"/>
    </source>
</evidence>
<dbReference type="SUPFAM" id="SSF48366">
    <property type="entry name" value="Ras GEF"/>
    <property type="match status" value="1"/>
</dbReference>
<organism evidence="7 8">
    <name type="scientific">Microtus ochrogaster</name>
    <name type="common">Prairie vole</name>
    <dbReference type="NCBI Taxonomy" id="79684"/>
    <lineage>
        <taxon>Eukaryota</taxon>
        <taxon>Metazoa</taxon>
        <taxon>Chordata</taxon>
        <taxon>Craniata</taxon>
        <taxon>Vertebrata</taxon>
        <taxon>Euteleostomi</taxon>
        <taxon>Mammalia</taxon>
        <taxon>Eutheria</taxon>
        <taxon>Euarchontoglires</taxon>
        <taxon>Glires</taxon>
        <taxon>Rodentia</taxon>
        <taxon>Myomorpha</taxon>
        <taxon>Muroidea</taxon>
        <taxon>Cricetidae</taxon>
        <taxon>Arvicolinae</taxon>
        <taxon>Microtus</taxon>
    </lineage>
</organism>
<keyword evidence="2" id="KW-0344">Guanine-nucleotide releasing factor</keyword>
<dbReference type="AlphaFoldDB" id="A0A8J6G383"/>
<dbReference type="InterPro" id="IPR023578">
    <property type="entry name" value="Ras_GEF_dom_sf"/>
</dbReference>
<evidence type="ECO:0000313" key="7">
    <source>
        <dbReference type="EMBL" id="KAH0505241.1"/>
    </source>
</evidence>
<dbReference type="InterPro" id="IPR044102">
    <property type="entry name" value="SH2_SHEP1/BCAR3/NSP1"/>
</dbReference>
<feature type="region of interest" description="Disordered" evidence="4">
    <location>
        <begin position="484"/>
        <end position="588"/>
    </location>
</feature>
<dbReference type="SUPFAM" id="SSF55550">
    <property type="entry name" value="SH2 domain"/>
    <property type="match status" value="1"/>
</dbReference>
<dbReference type="Gene3D" id="3.30.505.10">
    <property type="entry name" value="SH2 domain"/>
    <property type="match status" value="1"/>
</dbReference>
<dbReference type="InterPro" id="IPR001895">
    <property type="entry name" value="RASGEF_cat_dom"/>
</dbReference>
<feature type="compositionally biased region" description="Polar residues" evidence="4">
    <location>
        <begin position="426"/>
        <end position="436"/>
    </location>
</feature>
<proteinExistence type="predicted"/>
<gene>
    <name evidence="7" type="ORF">LTLLF_177935</name>
</gene>
<dbReference type="EMBL" id="JAATJU010024600">
    <property type="protein sequence ID" value="KAH0505241.1"/>
    <property type="molecule type" value="Genomic_DNA"/>
</dbReference>
<dbReference type="SMART" id="SM00252">
    <property type="entry name" value="SH2"/>
    <property type="match status" value="1"/>
</dbReference>
<dbReference type="PROSITE" id="PS50001">
    <property type="entry name" value="SH2"/>
    <property type="match status" value="1"/>
</dbReference>
<dbReference type="CDD" id="cd10337">
    <property type="entry name" value="SH2_BCAR3"/>
    <property type="match status" value="1"/>
</dbReference>
<feature type="region of interest" description="Disordered" evidence="4">
    <location>
        <begin position="392"/>
        <end position="440"/>
    </location>
</feature>
<protein>
    <submittedName>
        <fullName evidence="7">SH2 domain-containing protein 3C</fullName>
    </submittedName>
</protein>
<evidence type="ECO:0000256" key="1">
    <source>
        <dbReference type="ARBA" id="ARBA00022999"/>
    </source>
</evidence>
<dbReference type="PROSITE" id="PS50009">
    <property type="entry name" value="RASGEF_CAT"/>
    <property type="match status" value="1"/>
</dbReference>
<dbReference type="InterPro" id="IPR051853">
    <property type="entry name" value="SH2-Ras-GEF_adapter"/>
</dbReference>
<dbReference type="FunFam" id="1.10.840.10:FF:000007">
    <property type="entry name" value="SH2 domain containing 3C (Predicted)"/>
    <property type="match status" value="1"/>
</dbReference>
<dbReference type="GO" id="GO:0001784">
    <property type="term" value="F:phosphotyrosine residue binding"/>
    <property type="evidence" value="ECO:0007669"/>
    <property type="project" value="InterPro"/>
</dbReference>
<name>A0A8J6G383_MICOH</name>
<evidence type="ECO:0000256" key="4">
    <source>
        <dbReference type="SAM" id="MobiDB-lite"/>
    </source>
</evidence>
<accession>A0A8J6G383</accession>
<feature type="compositionally biased region" description="Low complexity" evidence="4">
    <location>
        <begin position="392"/>
        <end position="405"/>
    </location>
</feature>
<dbReference type="PANTHER" id="PTHR14247:SF6">
    <property type="entry name" value="SH2 DOMAIN-CONTAINING PROTEIN 3C"/>
    <property type="match status" value="1"/>
</dbReference>
<dbReference type="FunFam" id="3.30.505.10:FF:000013">
    <property type="entry name" value="SH2 domain-containing protein 3C isoform X1"/>
    <property type="match status" value="1"/>
</dbReference>
<feature type="domain" description="SH2" evidence="5">
    <location>
        <begin position="273"/>
        <end position="372"/>
    </location>
</feature>
<dbReference type="SMART" id="SM00147">
    <property type="entry name" value="RasGEF"/>
    <property type="match status" value="1"/>
</dbReference>
<dbReference type="PANTHER" id="PTHR14247">
    <property type="entry name" value="BREAST CANCER ANTI-ESTROGEN RESISTANCE PROTEIN 3 HOMOLOG-LIKE PROTEIN"/>
    <property type="match status" value="1"/>
</dbReference>
<dbReference type="Pfam" id="PF00017">
    <property type="entry name" value="SH2"/>
    <property type="match status" value="1"/>
</dbReference>
<feature type="compositionally biased region" description="Basic and acidic residues" evidence="4">
    <location>
        <begin position="566"/>
        <end position="581"/>
    </location>
</feature>
<sequence length="912" mass="100537">MQNRERCDTQGPIRCGSSARTGFAVSAWPCVDTPSPSLYYDWIQDMENLSSHVFASLDGDNHVRAEFFKFKGLGSLSSLPRSFSLRRSSASVSIRSYLESDTFEATQDDMVTVPKSPPAYARSSDMYSHMGTMPRSNIKKAQKQQAAQKAQEVSLESHLVSRGLPDPPGLEAAKEAVEEMDAPLEDTPGVGPTPSVVEVDPLRKLEDPTVDTKEEQIPGDEHPERAAGELEAAGDYVKFSKEKYILDSSPEKLHKELEEELKLNSTDLRSHAWYHGRIPREVSETLVQRNGDFLIRDSLTSLGDYVLTCRWHNQALHFKINKVVVKAGESYTHIQYLFEQESFDHVPALVRYQVGSRKAVSEQSGAIIYCPVNRTFPLRYLEASYGLSQASSKAASPVSPSGSKGSHMKRRSVTMTDGLTTDKVTRSNGCTNSTSLPHPRDAIRNCALSMDQIPELHSPLSPISESPSSPAYSTVTRVHAAPNTLSTTAQPASPVARRSSEPQLSHGSAPKPPGESEKGPHGSPSHTLCKAPPSPSRNSYSDPDSGHYCQLQPPVRGSREWAAGEAPRKTRSSGERQKELSENGVPEGEWGKTFTVPVVEATSSFNLATFQSQLIPKENRPLEASLLRKVKELLSGVDARTLARHVTKVDCLVARILGVTKEMQTLMGVRWGMELLTLPHGRQLRLDLLERFHTMSIMLAVDILGCTGSAEERAALLHKTIQLAAELRGTMGNMFSFAAVMGALEMAQVSRLEQTWVTLRQRHTEGAILYEKKLKPFLKSLNEGKESPPLSNTTFPHVLPFITLLECDSAPAEGPEPWGSTEHGVEVVLAHLEAARTVAQHGGLYHTNAEVKLQGFQARPELLEVFSTEFQMRLLWGSQGAGSSQARRYEKFEKVLTALSHKLEPAIRSREL</sequence>
<dbReference type="InterPro" id="IPR036964">
    <property type="entry name" value="RASGEF_cat_dom_sf"/>
</dbReference>
<dbReference type="Pfam" id="PF00617">
    <property type="entry name" value="RasGEF"/>
    <property type="match status" value="1"/>
</dbReference>
<dbReference type="GO" id="GO:0005085">
    <property type="term" value="F:guanyl-nucleotide exchange factor activity"/>
    <property type="evidence" value="ECO:0007669"/>
    <property type="project" value="UniProtKB-KW"/>
</dbReference>
<dbReference type="InterPro" id="IPR000980">
    <property type="entry name" value="SH2"/>
</dbReference>
<evidence type="ECO:0000256" key="2">
    <source>
        <dbReference type="PROSITE-ProRule" id="PRU00168"/>
    </source>
</evidence>
<keyword evidence="1 3" id="KW-0727">SH2 domain</keyword>
<dbReference type="Gene3D" id="1.10.840.10">
    <property type="entry name" value="Ras guanine-nucleotide exchange factors catalytic domain"/>
    <property type="match status" value="1"/>
</dbReference>
<dbReference type="InterPro" id="IPR036860">
    <property type="entry name" value="SH2_dom_sf"/>
</dbReference>
<evidence type="ECO:0000259" key="6">
    <source>
        <dbReference type="PROSITE" id="PS50009"/>
    </source>
</evidence>
<comment type="caution">
    <text evidence="7">The sequence shown here is derived from an EMBL/GenBank/DDBJ whole genome shotgun (WGS) entry which is preliminary data.</text>
</comment>
<dbReference type="Proteomes" id="UP000710432">
    <property type="component" value="Unassembled WGS sequence"/>
</dbReference>